<dbReference type="EMBL" id="SKBN01000062">
    <property type="protein sequence ID" value="TGJ84676.1"/>
    <property type="molecule type" value="Genomic_DNA"/>
</dbReference>
<feature type="transmembrane region" description="Helical" evidence="2">
    <location>
        <begin position="71"/>
        <end position="93"/>
    </location>
</feature>
<reference evidence="3 4" key="1">
    <citation type="submission" date="2019-03" db="EMBL/GenBank/DDBJ databases">
        <title>Draft genome sequence of Xylaria hypoxylon DSM 108379, a ubiquitous saprotrophic-parasitic fungi on hardwood.</title>
        <authorList>
            <person name="Buettner E."/>
            <person name="Leonhardt S."/>
            <person name="Gebauer A.M."/>
            <person name="Liers C."/>
            <person name="Hofrichter M."/>
            <person name="Kellner H."/>
        </authorList>
    </citation>
    <scope>NUCLEOTIDE SEQUENCE [LARGE SCALE GENOMIC DNA]</scope>
    <source>
        <strain evidence="3 4">DSM 108379</strain>
    </source>
</reference>
<accession>A0A4Z0Z573</accession>
<evidence type="ECO:0000313" key="4">
    <source>
        <dbReference type="Proteomes" id="UP000297716"/>
    </source>
</evidence>
<evidence type="ECO:0000313" key="3">
    <source>
        <dbReference type="EMBL" id="TGJ84676.1"/>
    </source>
</evidence>
<dbReference type="Proteomes" id="UP000297716">
    <property type="component" value="Unassembled WGS sequence"/>
</dbReference>
<keyword evidence="2" id="KW-1133">Transmembrane helix</keyword>
<dbReference type="OrthoDB" id="5408102at2759"/>
<dbReference type="STRING" id="37992.A0A4Z0Z573"/>
<comment type="caution">
    <text evidence="3">The sequence shown here is derived from an EMBL/GenBank/DDBJ whole genome shotgun (WGS) entry which is preliminary data.</text>
</comment>
<dbReference type="AlphaFoldDB" id="A0A4Z0Z573"/>
<organism evidence="3 4">
    <name type="scientific">Xylaria hypoxylon</name>
    <dbReference type="NCBI Taxonomy" id="37992"/>
    <lineage>
        <taxon>Eukaryota</taxon>
        <taxon>Fungi</taxon>
        <taxon>Dikarya</taxon>
        <taxon>Ascomycota</taxon>
        <taxon>Pezizomycotina</taxon>
        <taxon>Sordariomycetes</taxon>
        <taxon>Xylariomycetidae</taxon>
        <taxon>Xylariales</taxon>
        <taxon>Xylariaceae</taxon>
        <taxon>Xylaria</taxon>
    </lineage>
</organism>
<keyword evidence="4" id="KW-1185">Reference proteome</keyword>
<protein>
    <recommendedName>
        <fullName evidence="5">MFS maltose permease</fullName>
    </recommendedName>
</protein>
<evidence type="ECO:0000256" key="1">
    <source>
        <dbReference type="SAM" id="MobiDB-lite"/>
    </source>
</evidence>
<keyword evidence="2" id="KW-0812">Transmembrane</keyword>
<feature type="region of interest" description="Disordered" evidence="1">
    <location>
        <begin position="495"/>
        <end position="517"/>
    </location>
</feature>
<keyword evidence="2" id="KW-0472">Membrane</keyword>
<gene>
    <name evidence="3" type="ORF">E0Z10_g4119</name>
</gene>
<name>A0A4Z0Z573_9PEZI</name>
<evidence type="ECO:0000256" key="2">
    <source>
        <dbReference type="SAM" id="Phobius"/>
    </source>
</evidence>
<proteinExistence type="predicted"/>
<feature type="compositionally biased region" description="Polar residues" evidence="1">
    <location>
        <begin position="384"/>
        <end position="393"/>
    </location>
</feature>
<sequence length="561" mass="63191">MQRHIFFRRLLLLPSLKSKTPTPTRLLIRHAQLASQARPQLPFLSTPLARSHQFRYLTTERKRWLVYEVYLGFKYTVYLWAIVGCSVIAYWSVQQEWLERKYPTPHEWGFITRLRFRIAKWGPDRTDWVETDWVVIGEYAKNVVERLEDRDIDGAGLEDLAEGGIWIDGIGEAGYDITAKSDPWRRGYYEALILGAKAAEQLDDQVVDKTRHLVFPANTVIGPSNPNPKPIPFGSEKAPLEENCERAYDEPETFYMRILTTRGFSSKQKMDAALAYASWLDFKNVTEAAARMYDWALSLASENVPATDVPYDQGSYVLQDTARAPSTNILDALTALAAHKARNEDISTALPILLSILRARRSLPEPSAKASDTPSYKAEKPSDSPWTVDNVLNTVKRFAAPPAYPPPPSSGESPPVRDAKERCEEAALNLYIGEIIYAGRGREDGLAWTREAVDLAEEQLHKLTPSDTDAKQTCKECLSSGLENWAKMAARLAREEREKEAQNTPTTGTWFGLWGGDGRRETTAGRWAAEEAVVKERTRRAQEALDELQAPNTPLGSLFSV</sequence>
<feature type="region of interest" description="Disordered" evidence="1">
    <location>
        <begin position="364"/>
        <end position="419"/>
    </location>
</feature>
<evidence type="ECO:0008006" key="5">
    <source>
        <dbReference type="Google" id="ProtNLM"/>
    </source>
</evidence>